<dbReference type="OrthoDB" id="1412480at2"/>
<organism evidence="1 2">
    <name type="scientific">Algoriphagus faecimaris</name>
    <dbReference type="NCBI Taxonomy" id="686796"/>
    <lineage>
        <taxon>Bacteria</taxon>
        <taxon>Pseudomonadati</taxon>
        <taxon>Bacteroidota</taxon>
        <taxon>Cytophagia</taxon>
        <taxon>Cytophagales</taxon>
        <taxon>Cyclobacteriaceae</taxon>
        <taxon>Algoriphagus</taxon>
    </lineage>
</organism>
<evidence type="ECO:0008006" key="3">
    <source>
        <dbReference type="Google" id="ProtNLM"/>
    </source>
</evidence>
<evidence type="ECO:0000313" key="1">
    <source>
        <dbReference type="EMBL" id="SDD42793.1"/>
    </source>
</evidence>
<proteinExistence type="predicted"/>
<reference evidence="2" key="1">
    <citation type="submission" date="2016-10" db="EMBL/GenBank/DDBJ databases">
        <authorList>
            <person name="Varghese N."/>
            <person name="Submissions S."/>
        </authorList>
    </citation>
    <scope>NUCLEOTIDE SEQUENCE [LARGE SCALE GENOMIC DNA]</scope>
    <source>
        <strain evidence="2">DSM 23095</strain>
    </source>
</reference>
<sequence length="530" mass="60841">MKRIVIGVFLFFGILVGANFALEYWLEYKVRQLLNADEERKYDLLFDDIAIDLLGRKIALNAIRLVPLQADLGIRVNGSIHQIQLLDVRYWDLLLHNQVSIGELSLVEPSFRLVRQDSTAGGRDNTQAFQNLFGDLIQRGRIEDFKLSGGTGELFFGRDTLFRFGQFTDLNIHALGLKTDYLILTHPVPFEVDQITSSLKNFKLNLTKEQTFSMDSMSFDYNSKLLLMEGLSLSYTLPMLEMALKESYQQDFISFDLRRFQVEQLDASSNLYGDWSIIAGLAKLEGLDLYDYRNKNLPRKYQDAKPMFAKMLQSLPLPLKIDEVRIEDSRIRYAEVPEGDQEPGVLIFDRFKADISNLVSIDSLQLEGAMRMSVETEFMEKGLVKADFTIPFDQEYFDLDLEMNDFQLIHLNPVLERLAHMRIRSGLLHHLKLEMRGNPKSATNKFVFDYSGLKVEVLNPDRQNQKSGILTVLAGFAVSKENIPQEKRYRIGQFSSVRNPYRGPFNFMWENTKTGLGEIVPVGAAKLFTN</sequence>
<accession>A0A1G6UNC0</accession>
<dbReference type="RefSeq" id="WP_087940061.1">
    <property type="nucleotide sequence ID" value="NZ_FNAC01000029.1"/>
</dbReference>
<gene>
    <name evidence="1" type="ORF">SAMN04488104_102944</name>
</gene>
<dbReference type="STRING" id="686796.SAMN04488104_102944"/>
<name>A0A1G6UNC0_9BACT</name>
<dbReference type="EMBL" id="FNAC01000029">
    <property type="protein sequence ID" value="SDD42793.1"/>
    <property type="molecule type" value="Genomic_DNA"/>
</dbReference>
<evidence type="ECO:0000313" key="2">
    <source>
        <dbReference type="Proteomes" id="UP000199060"/>
    </source>
</evidence>
<keyword evidence="2" id="KW-1185">Reference proteome</keyword>
<protein>
    <recommendedName>
        <fullName evidence="3">AsmA-like C-terminal region</fullName>
    </recommendedName>
</protein>
<dbReference type="Proteomes" id="UP000199060">
    <property type="component" value="Unassembled WGS sequence"/>
</dbReference>
<dbReference type="AlphaFoldDB" id="A0A1G6UNC0"/>